<dbReference type="Proteomes" id="UP000007519">
    <property type="component" value="Chromosome"/>
</dbReference>
<proteinExistence type="predicted"/>
<dbReference type="KEGG" id="sgn:SGRA_2315"/>
<reference evidence="2 3" key="1">
    <citation type="journal article" date="2012" name="Stand. Genomic Sci.">
        <title>Complete genome sequencing and analysis of Saprospira grandis str. Lewin, a predatory marine bacterium.</title>
        <authorList>
            <person name="Saw J.H."/>
            <person name="Yuryev A."/>
            <person name="Kanbe M."/>
            <person name="Hou S."/>
            <person name="Young A.G."/>
            <person name="Aizawa S."/>
            <person name="Alam M."/>
        </authorList>
    </citation>
    <scope>NUCLEOTIDE SEQUENCE [LARGE SCALE GENOMIC DNA]</scope>
    <source>
        <strain evidence="2 3">Lewin</strain>
    </source>
</reference>
<sequence length="79" mass="8929">MRYIHHIAHFFFDLVLFEALRLLARRAKTAQRCAAVARSARPRSEATQGRADLRAAKHSGGRARRSLASRGPQNQYIKA</sequence>
<accession>H6L460</accession>
<evidence type="ECO:0000256" key="1">
    <source>
        <dbReference type="SAM" id="MobiDB-lite"/>
    </source>
</evidence>
<protein>
    <submittedName>
        <fullName evidence="2">Uncharacterized protein</fullName>
    </submittedName>
</protein>
<keyword evidence="3" id="KW-1185">Reference proteome</keyword>
<feature type="region of interest" description="Disordered" evidence="1">
    <location>
        <begin position="35"/>
        <end position="79"/>
    </location>
</feature>
<gene>
    <name evidence="2" type="ordered locus">SGRA_2315</name>
</gene>
<feature type="compositionally biased region" description="Basic residues" evidence="1">
    <location>
        <begin position="56"/>
        <end position="67"/>
    </location>
</feature>
<dbReference type="eggNOG" id="COG3211">
    <property type="taxonomic scope" value="Bacteria"/>
</dbReference>
<dbReference type="HOGENOM" id="CLU_2604034_0_0_10"/>
<dbReference type="EMBL" id="CP002831">
    <property type="protein sequence ID" value="AFC25044.1"/>
    <property type="molecule type" value="Genomic_DNA"/>
</dbReference>
<name>H6L460_SAPGL</name>
<evidence type="ECO:0000313" key="3">
    <source>
        <dbReference type="Proteomes" id="UP000007519"/>
    </source>
</evidence>
<evidence type="ECO:0000313" key="2">
    <source>
        <dbReference type="EMBL" id="AFC25044.1"/>
    </source>
</evidence>
<dbReference type="AlphaFoldDB" id="H6L460"/>
<organism evidence="2 3">
    <name type="scientific">Saprospira grandis (strain Lewin)</name>
    <dbReference type="NCBI Taxonomy" id="984262"/>
    <lineage>
        <taxon>Bacteria</taxon>
        <taxon>Pseudomonadati</taxon>
        <taxon>Bacteroidota</taxon>
        <taxon>Saprospiria</taxon>
        <taxon>Saprospirales</taxon>
        <taxon>Saprospiraceae</taxon>
        <taxon>Saprospira</taxon>
    </lineage>
</organism>